<evidence type="ECO:0000256" key="5">
    <source>
        <dbReference type="ARBA" id="ARBA00022777"/>
    </source>
</evidence>
<dbReference type="Pfam" id="PF00069">
    <property type="entry name" value="Pkinase"/>
    <property type="match status" value="2"/>
</dbReference>
<dbReference type="PROSITE" id="PS00108">
    <property type="entry name" value="PROTEIN_KINASE_ST"/>
    <property type="match status" value="1"/>
</dbReference>
<feature type="domain" description="Protein kinase" evidence="8">
    <location>
        <begin position="1"/>
        <end position="366"/>
    </location>
</feature>
<feature type="compositionally biased region" description="Basic and acidic residues" evidence="7">
    <location>
        <begin position="414"/>
        <end position="430"/>
    </location>
</feature>
<keyword evidence="5" id="KW-0418">Kinase</keyword>
<protein>
    <recommendedName>
        <fullName evidence="1">mitogen-activated protein kinase</fullName>
        <ecNumber evidence="1">2.7.11.24</ecNumber>
    </recommendedName>
</protein>
<dbReference type="GO" id="GO:0004707">
    <property type="term" value="F:MAP kinase activity"/>
    <property type="evidence" value="ECO:0007669"/>
    <property type="project" value="UniProtKB-EC"/>
</dbReference>
<dbReference type="Gene3D" id="3.30.200.20">
    <property type="entry name" value="Phosphorylase Kinase, domain 1"/>
    <property type="match status" value="1"/>
</dbReference>
<keyword evidence="6" id="KW-0067">ATP-binding</keyword>
<feature type="region of interest" description="Disordered" evidence="7">
    <location>
        <begin position="156"/>
        <end position="176"/>
    </location>
</feature>
<feature type="region of interest" description="Disordered" evidence="7">
    <location>
        <begin position="413"/>
        <end position="475"/>
    </location>
</feature>
<sequence>MGAYGCVALAYDTLTDTHVAIKKVSNVFGREMLTRRALREVATLHHLMDCINVVRLLDFDTTFIEFSEIYLILKASEADLSQIVHSSQMLTEAHVKYFAAQLLRALFYMHGARILHRDLKPGNLLVNADCSLCVCDFGMARAFACSALPASLRARTPDSYRGTPDPSNIATDSNHEDYVLPSPRTLDFIQSRPPSPPGAPSRQSTARTPLWERSFEQGEVPALALDGPLQFPGGPLTDYVATRWYRAPEVMLCFTGGYGPAMDMWSAGCILAELLSGKPLFPGKDYIDQLALINNVLGSPSEHVLNQIGSLRAKKHVESLPEREAVPWSQLLPDAPAQAVDLLSKIMQWDPSKRLSAAEALAHPWLKGYRYGSFALPTPRPFTRFDDVELIHTPAEFKQVLEHESQQLRGGFMHRGEEGSSELRNDHESTKMSSSQSSDDAHWPALQHTSVVPTAELSKHKNTDPASPDLEHDPKKIQRRDLFEFSILDRARAALMNWL</sequence>
<evidence type="ECO:0000256" key="3">
    <source>
        <dbReference type="ARBA" id="ARBA00022679"/>
    </source>
</evidence>
<evidence type="ECO:0000256" key="2">
    <source>
        <dbReference type="ARBA" id="ARBA00022527"/>
    </source>
</evidence>
<keyword evidence="3" id="KW-0808">Transferase</keyword>
<evidence type="ECO:0000259" key="8">
    <source>
        <dbReference type="PROSITE" id="PS50011"/>
    </source>
</evidence>
<gene>
    <name evidence="9" type="ORF">MVES_002220</name>
</gene>
<dbReference type="InterPro" id="IPR050117">
    <property type="entry name" value="MAPK"/>
</dbReference>
<evidence type="ECO:0000256" key="7">
    <source>
        <dbReference type="SAM" id="MobiDB-lite"/>
    </source>
</evidence>
<name>A0A2N1JBC1_9BASI</name>
<dbReference type="Gene3D" id="1.10.510.10">
    <property type="entry name" value="Transferase(Phosphotransferase) domain 1"/>
    <property type="match status" value="2"/>
</dbReference>
<dbReference type="InterPro" id="IPR000719">
    <property type="entry name" value="Prot_kinase_dom"/>
</dbReference>
<organism evidence="9 10">
    <name type="scientific">Malassezia vespertilionis</name>
    <dbReference type="NCBI Taxonomy" id="2020962"/>
    <lineage>
        <taxon>Eukaryota</taxon>
        <taxon>Fungi</taxon>
        <taxon>Dikarya</taxon>
        <taxon>Basidiomycota</taxon>
        <taxon>Ustilaginomycotina</taxon>
        <taxon>Malasseziomycetes</taxon>
        <taxon>Malasseziales</taxon>
        <taxon>Malasseziaceae</taxon>
        <taxon>Malassezia</taxon>
    </lineage>
</organism>
<evidence type="ECO:0000256" key="1">
    <source>
        <dbReference type="ARBA" id="ARBA00012411"/>
    </source>
</evidence>
<dbReference type="AlphaFoldDB" id="A0A2N1JBC1"/>
<evidence type="ECO:0000313" key="9">
    <source>
        <dbReference type="EMBL" id="PKI83835.1"/>
    </source>
</evidence>
<dbReference type="PROSITE" id="PS50011">
    <property type="entry name" value="PROTEIN_KINASE_DOM"/>
    <property type="match status" value="1"/>
</dbReference>
<evidence type="ECO:0000256" key="4">
    <source>
        <dbReference type="ARBA" id="ARBA00022741"/>
    </source>
</evidence>
<dbReference type="Proteomes" id="UP000232875">
    <property type="component" value="Unassembled WGS sequence"/>
</dbReference>
<dbReference type="SMART" id="SM00220">
    <property type="entry name" value="S_TKc"/>
    <property type="match status" value="1"/>
</dbReference>
<dbReference type="CDD" id="cd07834">
    <property type="entry name" value="STKc_MAPK"/>
    <property type="match status" value="1"/>
</dbReference>
<dbReference type="STRING" id="2020962.A0A2N1JBC1"/>
<dbReference type="SUPFAM" id="SSF56112">
    <property type="entry name" value="Protein kinase-like (PK-like)"/>
    <property type="match status" value="1"/>
</dbReference>
<dbReference type="EMBL" id="KZ454990">
    <property type="protein sequence ID" value="PKI83835.1"/>
    <property type="molecule type" value="Genomic_DNA"/>
</dbReference>
<evidence type="ECO:0000256" key="6">
    <source>
        <dbReference type="ARBA" id="ARBA00022840"/>
    </source>
</evidence>
<dbReference type="FunFam" id="1.10.510.10:FF:000624">
    <property type="entry name" value="Mitogen-activated protein kinase"/>
    <property type="match status" value="1"/>
</dbReference>
<dbReference type="GO" id="GO:0005524">
    <property type="term" value="F:ATP binding"/>
    <property type="evidence" value="ECO:0007669"/>
    <property type="project" value="UniProtKB-KW"/>
</dbReference>
<keyword evidence="4" id="KW-0547">Nucleotide-binding</keyword>
<feature type="compositionally biased region" description="Basic and acidic residues" evidence="7">
    <location>
        <begin position="457"/>
        <end position="475"/>
    </location>
</feature>
<reference evidence="9 10" key="1">
    <citation type="submission" date="2017-10" db="EMBL/GenBank/DDBJ databases">
        <title>A novel species of cold-tolerant Malassezia isolated from bats.</title>
        <authorList>
            <person name="Lorch J.M."/>
            <person name="Palmer J.M."/>
            <person name="Vanderwolf K.J."/>
            <person name="Schmidt K.Z."/>
            <person name="Verant M.L."/>
            <person name="Weller T.J."/>
            <person name="Blehert D.S."/>
        </authorList>
    </citation>
    <scope>NUCLEOTIDE SEQUENCE [LARGE SCALE GENOMIC DNA]</scope>
    <source>
        <strain evidence="9 10">NWHC:44797-103</strain>
    </source>
</reference>
<dbReference type="OrthoDB" id="192887at2759"/>
<proteinExistence type="predicted"/>
<dbReference type="InterPro" id="IPR008271">
    <property type="entry name" value="Ser/Thr_kinase_AS"/>
</dbReference>
<evidence type="ECO:0000313" key="10">
    <source>
        <dbReference type="Proteomes" id="UP000232875"/>
    </source>
</evidence>
<dbReference type="PROSITE" id="PS01351">
    <property type="entry name" value="MAPK"/>
    <property type="match status" value="1"/>
</dbReference>
<dbReference type="EC" id="2.7.11.24" evidence="1"/>
<dbReference type="InterPro" id="IPR003527">
    <property type="entry name" value="MAP_kinase_CS"/>
</dbReference>
<keyword evidence="10" id="KW-1185">Reference proteome</keyword>
<keyword evidence="2" id="KW-0723">Serine/threonine-protein kinase</keyword>
<accession>A0A2N1JBC1</accession>
<dbReference type="InterPro" id="IPR011009">
    <property type="entry name" value="Kinase-like_dom_sf"/>
</dbReference>
<dbReference type="PANTHER" id="PTHR24055">
    <property type="entry name" value="MITOGEN-ACTIVATED PROTEIN KINASE"/>
    <property type="match status" value="1"/>
</dbReference>